<protein>
    <submittedName>
        <fullName evidence="8">Scm-like with four MBT domains protein 1</fullName>
    </submittedName>
</protein>
<proteinExistence type="predicted"/>
<dbReference type="InterPro" id="IPR021987">
    <property type="entry name" value="SLED"/>
</dbReference>
<accession>A0A8B8GE00</accession>
<dbReference type="GO" id="GO:0045892">
    <property type="term" value="P:negative regulation of DNA-templated transcription"/>
    <property type="evidence" value="ECO:0007669"/>
    <property type="project" value="TreeGrafter"/>
</dbReference>
<keyword evidence="2" id="KW-0678">Repressor</keyword>
<dbReference type="InterPro" id="IPR050548">
    <property type="entry name" value="PcG_chromatin_remod_factors"/>
</dbReference>
<evidence type="ECO:0000256" key="3">
    <source>
        <dbReference type="ARBA" id="ARBA00022737"/>
    </source>
</evidence>
<dbReference type="Gene3D" id="2.30.30.140">
    <property type="match status" value="4"/>
</dbReference>
<dbReference type="Pfam" id="PF12140">
    <property type="entry name" value="SLED"/>
    <property type="match status" value="1"/>
</dbReference>
<dbReference type="Gene3D" id="1.10.150.50">
    <property type="entry name" value="Transcription Factor, Ets-1"/>
    <property type="match status" value="1"/>
</dbReference>
<organism evidence="7 8">
    <name type="scientific">Sipha flava</name>
    <name type="common">yellow sugarcane aphid</name>
    <dbReference type="NCBI Taxonomy" id="143950"/>
    <lineage>
        <taxon>Eukaryota</taxon>
        <taxon>Metazoa</taxon>
        <taxon>Ecdysozoa</taxon>
        <taxon>Arthropoda</taxon>
        <taxon>Hexapoda</taxon>
        <taxon>Insecta</taxon>
        <taxon>Pterygota</taxon>
        <taxon>Neoptera</taxon>
        <taxon>Paraneoptera</taxon>
        <taxon>Hemiptera</taxon>
        <taxon>Sternorrhyncha</taxon>
        <taxon>Aphidomorpha</taxon>
        <taxon>Aphidoidea</taxon>
        <taxon>Aphididae</taxon>
        <taxon>Sipha</taxon>
    </lineage>
</organism>
<dbReference type="PANTHER" id="PTHR12247:SF129">
    <property type="entry name" value="SOP-2-RELATED PROTEIN 3"/>
    <property type="match status" value="1"/>
</dbReference>
<feature type="domain" description="SLED" evidence="6">
    <location>
        <begin position="579"/>
        <end position="697"/>
    </location>
</feature>
<dbReference type="GeneID" id="112691233"/>
<dbReference type="SMART" id="SM00561">
    <property type="entry name" value="MBT"/>
    <property type="match status" value="3"/>
</dbReference>
<feature type="repeat" description="MBT" evidence="5">
    <location>
        <begin position="138"/>
        <end position="240"/>
    </location>
</feature>
<dbReference type="OrthoDB" id="5917609at2759"/>
<name>A0A8B8GE00_9HEMI</name>
<dbReference type="SUPFAM" id="SSF47769">
    <property type="entry name" value="SAM/Pointed domain"/>
    <property type="match status" value="1"/>
</dbReference>
<dbReference type="PANTHER" id="PTHR12247">
    <property type="entry name" value="POLYCOMB GROUP PROTEIN"/>
    <property type="match status" value="1"/>
</dbReference>
<dbReference type="AlphaFoldDB" id="A0A8B8GE00"/>
<evidence type="ECO:0000313" key="7">
    <source>
        <dbReference type="Proteomes" id="UP000694846"/>
    </source>
</evidence>
<comment type="subcellular location">
    <subcellularLocation>
        <location evidence="1">Nucleus</location>
    </subcellularLocation>
</comment>
<evidence type="ECO:0000256" key="5">
    <source>
        <dbReference type="PROSITE-ProRule" id="PRU00459"/>
    </source>
</evidence>
<dbReference type="GO" id="GO:0042393">
    <property type="term" value="F:histone binding"/>
    <property type="evidence" value="ECO:0007669"/>
    <property type="project" value="TreeGrafter"/>
</dbReference>
<dbReference type="GO" id="GO:0005634">
    <property type="term" value="C:nucleus"/>
    <property type="evidence" value="ECO:0007669"/>
    <property type="project" value="UniProtKB-SubCell"/>
</dbReference>
<evidence type="ECO:0000259" key="6">
    <source>
        <dbReference type="Pfam" id="PF12140"/>
    </source>
</evidence>
<dbReference type="InterPro" id="IPR038348">
    <property type="entry name" value="SLED_sf"/>
</dbReference>
<evidence type="ECO:0000256" key="2">
    <source>
        <dbReference type="ARBA" id="ARBA00022491"/>
    </source>
</evidence>
<dbReference type="InterPro" id="IPR013761">
    <property type="entry name" value="SAM/pointed_sf"/>
</dbReference>
<dbReference type="SUPFAM" id="SSF63748">
    <property type="entry name" value="Tudor/PWWP/MBT"/>
    <property type="match status" value="4"/>
</dbReference>
<keyword evidence="4" id="KW-0539">Nucleus</keyword>
<evidence type="ECO:0000313" key="8">
    <source>
        <dbReference type="RefSeq" id="XP_025421173.1"/>
    </source>
</evidence>
<dbReference type="Proteomes" id="UP000694846">
    <property type="component" value="Unplaced"/>
</dbReference>
<dbReference type="PROSITE" id="PS51079">
    <property type="entry name" value="MBT"/>
    <property type="match status" value="3"/>
</dbReference>
<evidence type="ECO:0000256" key="4">
    <source>
        <dbReference type="ARBA" id="ARBA00023242"/>
    </source>
</evidence>
<feature type="repeat" description="MBT" evidence="5">
    <location>
        <begin position="36"/>
        <end position="132"/>
    </location>
</feature>
<feature type="repeat" description="MBT" evidence="5">
    <location>
        <begin position="350"/>
        <end position="448"/>
    </location>
</feature>
<keyword evidence="3" id="KW-0677">Repeat</keyword>
<dbReference type="RefSeq" id="XP_025421173.1">
    <property type="nucleotide sequence ID" value="XM_025565388.1"/>
</dbReference>
<reference evidence="8" key="1">
    <citation type="submission" date="2025-08" db="UniProtKB">
        <authorList>
            <consortium name="RefSeq"/>
        </authorList>
    </citation>
    <scope>IDENTIFICATION</scope>
    <source>
        <tissue evidence="8">Whole body</tissue>
    </source>
</reference>
<dbReference type="InterPro" id="IPR004092">
    <property type="entry name" value="Mbt"/>
</dbReference>
<keyword evidence="7" id="KW-1185">Reference proteome</keyword>
<evidence type="ECO:0000256" key="1">
    <source>
        <dbReference type="ARBA" id="ARBA00004123"/>
    </source>
</evidence>
<sequence>MENLSQCFIGLIEENNLSQVAELIGIDEATCKKEAFNWDKYLEVKIAKPVPRNFFHHICESELNGIESGSVVEVENENGYWPASVRPSEGILVNLHYFGDVHGTHEFLLELNSSRIHPLNWGNENNKKLVPPNKYLQKNLEEIEKKINNCKHGVSNHLLQMRSAPIYNVFKTNILIEVQDKEYPYRVWISIILKNVGGRLLIKMLGESSPEKKPFWLFYLNERVFPLGWADQKGLPWRVMNSNVDTEGGIDCNVVTDVIKPKVPAYHNYKVGEMLEVLNPFSLMVFHVGKIIKIYDNRYFKVELNNERDVDKRITFLATKENPYLFNAGWAKKHNFLLKPPFHMETSNIFCWSEYGPIEENLKLAFIDTTLKKDIDHSYIDMKLEAVDPVEPNCIRIATIKGFADHWMFLSFDRSTSTQEFLHVRSVYSDEVFPVGWCDKHNYPLTTPKCPYVDYDYNDNCYYASDVEIDFKAPDKECLIKYPNYFKGEFFYHYSKCYRLNSNQQSKEKLEMFIKNFISNLNCSRSAPVVSFTVNDRKNSLKLDINAHHIIAAEKDIMKRKNKIFKNNTKILNMSERNMCVYFNKSCYSGVCIKKKRIANLPRRIGPGPVPKVLQDVITTFVSLNYNPIIALKKIKNIQKELFDGPGGVELFVTTHETLKNSDHSENLCFPESVMMAQKYCSSLCNLFGICEYFMTTKNKQCSYGCSIEETSTSELNLELGTVPKILTNNKRKTAPTDLEYSNYLLQKRFIKKYKEIIEVAGKELDWSNEPLVKRFKYYMGCIINYEAISVMLDQNLSPHESAVVVEIQKKKNTLRVMDEVNIFSNTKTELTSVNNENRLVFDNWKSFFENCYRNDSRFKDYEIDIGNFQTINVTSNPKYWSPKDVYVYLLNDPCCKSVGDLLFNEEIDGKAFMLLNEGILMQNFQCSINLAIRLMCHVAQVNHVFLKEYHTQD</sequence>
<dbReference type="GO" id="GO:0003682">
    <property type="term" value="F:chromatin binding"/>
    <property type="evidence" value="ECO:0007669"/>
    <property type="project" value="TreeGrafter"/>
</dbReference>
<dbReference type="Gene3D" id="3.90.1150.190">
    <property type="entry name" value="SLED domain"/>
    <property type="match status" value="1"/>
</dbReference>
<gene>
    <name evidence="8" type="primary">LOC112691233</name>
</gene>
<dbReference type="Pfam" id="PF02820">
    <property type="entry name" value="MBT"/>
    <property type="match status" value="4"/>
</dbReference>